<dbReference type="EMBL" id="SMAD01000021">
    <property type="protein sequence ID" value="TCS84340.1"/>
    <property type="molecule type" value="Genomic_DNA"/>
</dbReference>
<evidence type="ECO:0000256" key="12">
    <source>
        <dbReference type="SAM" id="Phobius"/>
    </source>
</evidence>
<evidence type="ECO:0000313" key="15">
    <source>
        <dbReference type="Proteomes" id="UP000295807"/>
    </source>
</evidence>
<keyword evidence="11 12" id="KW-0472">Membrane</keyword>
<dbReference type="PANTHER" id="PTHR43711:SF1">
    <property type="entry name" value="HISTIDINE KINASE 1"/>
    <property type="match status" value="1"/>
</dbReference>
<name>A0A4R3KL86_9SPHI</name>
<reference evidence="14 15" key="1">
    <citation type="submission" date="2019-03" db="EMBL/GenBank/DDBJ databases">
        <title>Genomic Encyclopedia of Type Strains, Phase IV (KMG-IV): sequencing the most valuable type-strain genomes for metagenomic binning, comparative biology and taxonomic classification.</title>
        <authorList>
            <person name="Goeker M."/>
        </authorList>
    </citation>
    <scope>NUCLEOTIDE SEQUENCE [LARGE SCALE GENOMIC DNA]</scope>
    <source>
        <strain evidence="14 15">DSM 21100</strain>
    </source>
</reference>
<dbReference type="PANTHER" id="PTHR43711">
    <property type="entry name" value="TWO-COMPONENT HISTIDINE KINASE"/>
    <property type="match status" value="1"/>
</dbReference>
<dbReference type="GO" id="GO:0005886">
    <property type="term" value="C:plasma membrane"/>
    <property type="evidence" value="ECO:0007669"/>
    <property type="project" value="UniProtKB-SubCell"/>
</dbReference>
<keyword evidence="4" id="KW-1003">Cell membrane</keyword>
<dbReference type="InterPro" id="IPR005467">
    <property type="entry name" value="His_kinase_dom"/>
</dbReference>
<dbReference type="FunFam" id="3.30.565.10:FF:000023">
    <property type="entry name" value="PAS domain-containing sensor histidine kinase"/>
    <property type="match status" value="1"/>
</dbReference>
<proteinExistence type="predicted"/>
<evidence type="ECO:0000256" key="1">
    <source>
        <dbReference type="ARBA" id="ARBA00000085"/>
    </source>
</evidence>
<dbReference type="PRINTS" id="PR00344">
    <property type="entry name" value="BCTRLSENSOR"/>
</dbReference>
<protein>
    <recommendedName>
        <fullName evidence="3">histidine kinase</fullName>
        <ecNumber evidence="3">2.7.13.3</ecNumber>
    </recommendedName>
</protein>
<dbReference type="RefSeq" id="WP_132130732.1">
    <property type="nucleotide sequence ID" value="NZ_CP042432.1"/>
</dbReference>
<dbReference type="SUPFAM" id="SSF47384">
    <property type="entry name" value="Homodimeric domain of signal transducing histidine kinase"/>
    <property type="match status" value="1"/>
</dbReference>
<keyword evidence="12" id="KW-1133">Transmembrane helix</keyword>
<evidence type="ECO:0000256" key="5">
    <source>
        <dbReference type="ARBA" id="ARBA00022553"/>
    </source>
</evidence>
<dbReference type="AlphaFoldDB" id="A0A4R3KL86"/>
<comment type="subcellular location">
    <subcellularLocation>
        <location evidence="2">Cell membrane</location>
    </subcellularLocation>
</comment>
<dbReference type="CDD" id="cd00075">
    <property type="entry name" value="HATPase"/>
    <property type="match status" value="1"/>
</dbReference>
<evidence type="ECO:0000256" key="11">
    <source>
        <dbReference type="ARBA" id="ARBA00023136"/>
    </source>
</evidence>
<keyword evidence="6" id="KW-0808">Transferase</keyword>
<dbReference type="Pfam" id="PF02518">
    <property type="entry name" value="HATPase_c"/>
    <property type="match status" value="1"/>
</dbReference>
<accession>A0A4R3KL86</accession>
<evidence type="ECO:0000256" key="3">
    <source>
        <dbReference type="ARBA" id="ARBA00012438"/>
    </source>
</evidence>
<evidence type="ECO:0000256" key="7">
    <source>
        <dbReference type="ARBA" id="ARBA00022741"/>
    </source>
</evidence>
<dbReference type="InterPro" id="IPR036890">
    <property type="entry name" value="HATPase_C_sf"/>
</dbReference>
<dbReference type="Pfam" id="PF00512">
    <property type="entry name" value="HisKA"/>
    <property type="match status" value="1"/>
</dbReference>
<organism evidence="14 15">
    <name type="scientific">Anseongella ginsenosidimutans</name>
    <dbReference type="NCBI Taxonomy" id="496056"/>
    <lineage>
        <taxon>Bacteria</taxon>
        <taxon>Pseudomonadati</taxon>
        <taxon>Bacteroidota</taxon>
        <taxon>Sphingobacteriia</taxon>
        <taxon>Sphingobacteriales</taxon>
        <taxon>Sphingobacteriaceae</taxon>
        <taxon>Anseongella</taxon>
    </lineage>
</organism>
<dbReference type="EC" id="2.7.13.3" evidence="3"/>
<dbReference type="InterPro" id="IPR003661">
    <property type="entry name" value="HisK_dim/P_dom"/>
</dbReference>
<evidence type="ECO:0000256" key="10">
    <source>
        <dbReference type="ARBA" id="ARBA00023012"/>
    </source>
</evidence>
<dbReference type="SMART" id="SM00387">
    <property type="entry name" value="HATPase_c"/>
    <property type="match status" value="1"/>
</dbReference>
<dbReference type="Gene3D" id="1.10.287.130">
    <property type="match status" value="1"/>
</dbReference>
<dbReference type="CDD" id="cd00082">
    <property type="entry name" value="HisKA"/>
    <property type="match status" value="1"/>
</dbReference>
<dbReference type="InterPro" id="IPR050736">
    <property type="entry name" value="Sensor_HK_Regulatory"/>
</dbReference>
<dbReference type="SUPFAM" id="SSF55874">
    <property type="entry name" value="ATPase domain of HSP90 chaperone/DNA topoisomerase II/histidine kinase"/>
    <property type="match status" value="1"/>
</dbReference>
<evidence type="ECO:0000313" key="14">
    <source>
        <dbReference type="EMBL" id="TCS84340.1"/>
    </source>
</evidence>
<dbReference type="InterPro" id="IPR003594">
    <property type="entry name" value="HATPase_dom"/>
</dbReference>
<keyword evidence="7" id="KW-0547">Nucleotide-binding</keyword>
<dbReference type="Gene3D" id="3.30.565.10">
    <property type="entry name" value="Histidine kinase-like ATPase, C-terminal domain"/>
    <property type="match status" value="1"/>
</dbReference>
<keyword evidence="9" id="KW-0067">ATP-binding</keyword>
<dbReference type="GO" id="GO:0000155">
    <property type="term" value="F:phosphorelay sensor kinase activity"/>
    <property type="evidence" value="ECO:0007669"/>
    <property type="project" value="InterPro"/>
</dbReference>
<dbReference type="InterPro" id="IPR004358">
    <property type="entry name" value="Sig_transdc_His_kin-like_C"/>
</dbReference>
<keyword evidence="8 14" id="KW-0418">Kinase</keyword>
<comment type="catalytic activity">
    <reaction evidence="1">
        <text>ATP + protein L-histidine = ADP + protein N-phospho-L-histidine.</text>
        <dbReference type="EC" id="2.7.13.3"/>
    </reaction>
</comment>
<evidence type="ECO:0000256" key="2">
    <source>
        <dbReference type="ARBA" id="ARBA00004236"/>
    </source>
</evidence>
<dbReference type="Proteomes" id="UP000295807">
    <property type="component" value="Unassembled WGS sequence"/>
</dbReference>
<gene>
    <name evidence="14" type="ORF">EDD80_12117</name>
</gene>
<keyword evidence="5" id="KW-0597">Phosphoprotein</keyword>
<evidence type="ECO:0000256" key="6">
    <source>
        <dbReference type="ARBA" id="ARBA00022679"/>
    </source>
</evidence>
<comment type="caution">
    <text evidence="14">The sequence shown here is derived from an EMBL/GenBank/DDBJ whole genome shotgun (WGS) entry which is preliminary data.</text>
</comment>
<evidence type="ECO:0000256" key="8">
    <source>
        <dbReference type="ARBA" id="ARBA00022777"/>
    </source>
</evidence>
<evidence type="ECO:0000256" key="4">
    <source>
        <dbReference type="ARBA" id="ARBA00022475"/>
    </source>
</evidence>
<feature type="transmembrane region" description="Helical" evidence="12">
    <location>
        <begin position="368"/>
        <end position="392"/>
    </location>
</feature>
<sequence>MAKKGLLLIVLMMSVALLGLIGMQAYYISESYKLNARLFDQSVVTALNNVSTKIEKADAARFMKDKIAPFELPEFPRFDKEFFMTGASGNRASRESGVPAIVTVQPFKGVNIISRRDPGGNFSTEISFNLYGLKILSLPEFIQFLETTVSTQIAYRDGQMYYKESPPFGITPGELRKKVLEHREIVEKQLTNSSLADRKAAEDIRFLQIMAGGQVQPITSEELQKIQQQMAAASRQQQNFASPGNLELEWKKFIDSLENFEQRVKVFEELAAEMQSMHLPLEERINPKLIDSLLRNELQSQGITLAYNIEIRTAGNDSLLFASHQTGGNDPEVYKAALFPQDVVKGTSGELILKIPNKDRYLIRKMNVLTGSSGALILVIIVCFALTIYSMLRQKKLSRMKSDFINNMTHEFKTPVSTIMLASEALKDEDMSANKDQVLRYAGIIYDENLRLGSYVERVLNMARLEKSDFRVERNEVTMNELVNAVVDSMDLQLQKKKANVELNLEAEEDCIIGDELHLSNVIYNLVENAIKYSAGEPGVIIRTENQDEQLKITVADQGIGMSKEQRKKIFEKFYRAQSGNLHDVKGFGLGLSYVNSIVKLLDGEIKVRSELNKGSEFEITFPLARS</sequence>
<dbReference type="GO" id="GO:0005524">
    <property type="term" value="F:ATP binding"/>
    <property type="evidence" value="ECO:0007669"/>
    <property type="project" value="UniProtKB-KW"/>
</dbReference>
<evidence type="ECO:0000256" key="9">
    <source>
        <dbReference type="ARBA" id="ARBA00022840"/>
    </source>
</evidence>
<feature type="domain" description="Histidine kinase" evidence="13">
    <location>
        <begin position="407"/>
        <end position="626"/>
    </location>
</feature>
<dbReference type="SMART" id="SM00388">
    <property type="entry name" value="HisKA"/>
    <property type="match status" value="1"/>
</dbReference>
<keyword evidence="10" id="KW-0902">Two-component regulatory system</keyword>
<dbReference type="InterPro" id="IPR036097">
    <property type="entry name" value="HisK_dim/P_sf"/>
</dbReference>
<feature type="transmembrane region" description="Helical" evidence="12">
    <location>
        <begin position="6"/>
        <end position="28"/>
    </location>
</feature>
<keyword evidence="12" id="KW-0812">Transmembrane</keyword>
<dbReference type="OrthoDB" id="921707at2"/>
<dbReference type="PROSITE" id="PS50109">
    <property type="entry name" value="HIS_KIN"/>
    <property type="match status" value="1"/>
</dbReference>
<keyword evidence="15" id="KW-1185">Reference proteome</keyword>
<evidence type="ECO:0000259" key="13">
    <source>
        <dbReference type="PROSITE" id="PS50109"/>
    </source>
</evidence>